<proteinExistence type="predicted"/>
<dbReference type="RefSeq" id="WP_189143070.1">
    <property type="nucleotide sequence ID" value="NZ_BMNK01000016.1"/>
</dbReference>
<keyword evidence="2" id="KW-1185">Reference proteome</keyword>
<reference evidence="1" key="2">
    <citation type="submission" date="2020-09" db="EMBL/GenBank/DDBJ databases">
        <authorList>
            <person name="Sun Q."/>
            <person name="Zhou Y."/>
        </authorList>
    </citation>
    <scope>NUCLEOTIDE SEQUENCE</scope>
    <source>
        <strain evidence="1">CGMCC 4.7430</strain>
    </source>
</reference>
<protein>
    <submittedName>
        <fullName evidence="1">Uncharacterized protein</fullName>
    </submittedName>
</protein>
<evidence type="ECO:0000313" key="2">
    <source>
        <dbReference type="Proteomes" id="UP000660745"/>
    </source>
</evidence>
<gene>
    <name evidence="1" type="ORF">GCM10012278_70640</name>
</gene>
<evidence type="ECO:0000313" key="1">
    <source>
        <dbReference type="EMBL" id="GGP14518.1"/>
    </source>
</evidence>
<sequence length="103" mass="11397">MTGPDTGVDLLESEIGFAWDGKRWLVREISDQSTGYCLDVASWAAVEAALLRAGIDHPGAFTHPIVFSRCPRCRQRAIVKDEHFACGVCEAPLPRIWSVDQPE</sequence>
<organism evidence="1 2">
    <name type="scientific">Nonomuraea glycinis</name>
    <dbReference type="NCBI Taxonomy" id="2047744"/>
    <lineage>
        <taxon>Bacteria</taxon>
        <taxon>Bacillati</taxon>
        <taxon>Actinomycetota</taxon>
        <taxon>Actinomycetes</taxon>
        <taxon>Streptosporangiales</taxon>
        <taxon>Streptosporangiaceae</taxon>
        <taxon>Nonomuraea</taxon>
    </lineage>
</organism>
<reference evidence="1" key="1">
    <citation type="journal article" date="2014" name="Int. J. Syst. Evol. Microbiol.">
        <title>Complete genome sequence of Corynebacterium casei LMG S-19264T (=DSM 44701T), isolated from a smear-ripened cheese.</title>
        <authorList>
            <consortium name="US DOE Joint Genome Institute (JGI-PGF)"/>
            <person name="Walter F."/>
            <person name="Albersmeier A."/>
            <person name="Kalinowski J."/>
            <person name="Ruckert C."/>
        </authorList>
    </citation>
    <scope>NUCLEOTIDE SEQUENCE</scope>
    <source>
        <strain evidence="1">CGMCC 4.7430</strain>
    </source>
</reference>
<name>A0A918E8B1_9ACTN</name>
<accession>A0A918E8B1</accession>
<comment type="caution">
    <text evidence="1">The sequence shown here is derived from an EMBL/GenBank/DDBJ whole genome shotgun (WGS) entry which is preliminary data.</text>
</comment>
<dbReference type="EMBL" id="BMNK01000016">
    <property type="protein sequence ID" value="GGP14518.1"/>
    <property type="molecule type" value="Genomic_DNA"/>
</dbReference>
<dbReference type="Proteomes" id="UP000660745">
    <property type="component" value="Unassembled WGS sequence"/>
</dbReference>
<dbReference type="AlphaFoldDB" id="A0A918E8B1"/>